<gene>
    <name evidence="14" type="ORF">G7Y85_13975</name>
</gene>
<dbReference type="GO" id="GO:0005509">
    <property type="term" value="F:calcium ion binding"/>
    <property type="evidence" value="ECO:0007669"/>
    <property type="project" value="InterPro"/>
</dbReference>
<feature type="domain" description="EF-hand" evidence="13">
    <location>
        <begin position="206"/>
        <end position="241"/>
    </location>
</feature>
<keyword evidence="11 12" id="KW-0472">Membrane</keyword>
<dbReference type="GO" id="GO:0016020">
    <property type="term" value="C:membrane"/>
    <property type="evidence" value="ECO:0007669"/>
    <property type="project" value="UniProtKB-SubCell"/>
</dbReference>
<comment type="catalytic activity">
    <reaction evidence="1">
        <text>S-ubiquitinyl-[E2 ubiquitin-conjugating enzyme]-L-cysteine + [acceptor protein]-L-lysine = [E2 ubiquitin-conjugating enzyme]-L-cysteine + N(6)-ubiquitinyl-[acceptor protein]-L-lysine.</text>
        <dbReference type="EC" id="2.3.2.27"/>
    </reaction>
</comment>
<evidence type="ECO:0000259" key="13">
    <source>
        <dbReference type="PROSITE" id="PS50222"/>
    </source>
</evidence>
<evidence type="ECO:0000256" key="8">
    <source>
        <dbReference type="ARBA" id="ARBA00022786"/>
    </source>
</evidence>
<evidence type="ECO:0000256" key="4">
    <source>
        <dbReference type="ARBA" id="ARBA00022679"/>
    </source>
</evidence>
<dbReference type="GO" id="GO:0016567">
    <property type="term" value="P:protein ubiquitination"/>
    <property type="evidence" value="ECO:0007669"/>
    <property type="project" value="InterPro"/>
</dbReference>
<keyword evidence="5 12" id="KW-0812">Transmembrane</keyword>
<evidence type="ECO:0000256" key="7">
    <source>
        <dbReference type="ARBA" id="ARBA00022771"/>
    </source>
</evidence>
<evidence type="ECO:0000256" key="12">
    <source>
        <dbReference type="SAM" id="Phobius"/>
    </source>
</evidence>
<proteinExistence type="predicted"/>
<keyword evidence="8" id="KW-0833">Ubl conjugation pathway</keyword>
<evidence type="ECO:0000256" key="11">
    <source>
        <dbReference type="ARBA" id="ARBA00023136"/>
    </source>
</evidence>
<dbReference type="GO" id="GO:0008270">
    <property type="term" value="F:zinc ion binding"/>
    <property type="evidence" value="ECO:0007669"/>
    <property type="project" value="UniProtKB-KW"/>
</dbReference>
<dbReference type="Pfam" id="PF12483">
    <property type="entry name" value="GIDE"/>
    <property type="match status" value="1"/>
</dbReference>
<evidence type="ECO:0000313" key="14">
    <source>
        <dbReference type="EMBL" id="NGY05877.1"/>
    </source>
</evidence>
<accession>A0A6M2BVA2</accession>
<feature type="transmembrane region" description="Helical" evidence="12">
    <location>
        <begin position="15"/>
        <end position="36"/>
    </location>
</feature>
<dbReference type="InterPro" id="IPR002048">
    <property type="entry name" value="EF_hand_dom"/>
</dbReference>
<dbReference type="PROSITE" id="PS50222">
    <property type="entry name" value="EF_HAND_2"/>
    <property type="match status" value="1"/>
</dbReference>
<dbReference type="InterPro" id="IPR018247">
    <property type="entry name" value="EF_Hand_1_Ca_BS"/>
</dbReference>
<evidence type="ECO:0000256" key="2">
    <source>
        <dbReference type="ARBA" id="ARBA00004141"/>
    </source>
</evidence>
<evidence type="ECO:0000256" key="10">
    <source>
        <dbReference type="ARBA" id="ARBA00022989"/>
    </source>
</evidence>
<evidence type="ECO:0000256" key="9">
    <source>
        <dbReference type="ARBA" id="ARBA00022833"/>
    </source>
</evidence>
<keyword evidence="7" id="KW-0863">Zinc-finger</keyword>
<dbReference type="PROSITE" id="PS00018">
    <property type="entry name" value="EF_HAND_1"/>
    <property type="match status" value="1"/>
</dbReference>
<keyword evidence="4" id="KW-0808">Transferase</keyword>
<feature type="transmembrane region" description="Helical" evidence="12">
    <location>
        <begin position="285"/>
        <end position="304"/>
    </location>
</feature>
<sequence length="309" mass="34613">MLIDFGRSIAAAAPGSFWTVVVILGGAAPLCFLLAFGRLREARLMQDTPTSRVRSAAQGYVELEGYARLMPGPDIISPLSRARCVWWRYVIEHRDQRSDSRRGSEWQVIEKASSDELFMLADGSGNCIIDPHGAQTMPSLKRRWRGNSPRPIEVPARTPWFGFGNFRYTEELICVGDPLYALGLFRSQTSVLGEDEAGDVRELLQDWKRDRRELLRRFDANGDGEIDVGEWDAARTAALAEVRAGQLERSLQPDLHVLCKPPDQRRFLISTLSQEQLVDRLRHGALALLGVSLLSGLAAVWLLVLRGLF</sequence>
<comment type="caution">
    <text evidence="14">The sequence shown here is derived from an EMBL/GenBank/DDBJ whole genome shotgun (WGS) entry which is preliminary data.</text>
</comment>
<dbReference type="EC" id="2.3.2.27" evidence="3"/>
<dbReference type="EMBL" id="JAAMOW010000007">
    <property type="protein sequence ID" value="NGY05877.1"/>
    <property type="molecule type" value="Genomic_DNA"/>
</dbReference>
<keyword evidence="10 12" id="KW-1133">Transmembrane helix</keyword>
<dbReference type="AlphaFoldDB" id="A0A6M2BVA2"/>
<evidence type="ECO:0000256" key="5">
    <source>
        <dbReference type="ARBA" id="ARBA00022692"/>
    </source>
</evidence>
<evidence type="ECO:0000256" key="1">
    <source>
        <dbReference type="ARBA" id="ARBA00000900"/>
    </source>
</evidence>
<dbReference type="Proteomes" id="UP000472676">
    <property type="component" value="Unassembled WGS sequence"/>
</dbReference>
<keyword evidence="9" id="KW-0862">Zinc</keyword>
<comment type="subcellular location">
    <subcellularLocation>
        <location evidence="2">Membrane</location>
        <topology evidence="2">Multi-pass membrane protein</topology>
    </subcellularLocation>
</comment>
<evidence type="ECO:0000313" key="15">
    <source>
        <dbReference type="Proteomes" id="UP000472676"/>
    </source>
</evidence>
<keyword evidence="6" id="KW-0479">Metal-binding</keyword>
<dbReference type="RefSeq" id="WP_166258253.1">
    <property type="nucleotide sequence ID" value="NZ_JAAMOW010000007.1"/>
</dbReference>
<organism evidence="14 15">
    <name type="scientific">Solimonas terrae</name>
    <dbReference type="NCBI Taxonomy" id="1396819"/>
    <lineage>
        <taxon>Bacteria</taxon>
        <taxon>Pseudomonadati</taxon>
        <taxon>Pseudomonadota</taxon>
        <taxon>Gammaproteobacteria</taxon>
        <taxon>Nevskiales</taxon>
        <taxon>Nevskiaceae</taxon>
        <taxon>Solimonas</taxon>
    </lineage>
</organism>
<keyword evidence="15" id="KW-1185">Reference proteome</keyword>
<protein>
    <recommendedName>
        <fullName evidence="3">RING-type E3 ubiquitin transferase</fullName>
        <ecNumber evidence="3">2.3.2.27</ecNumber>
    </recommendedName>
</protein>
<evidence type="ECO:0000256" key="6">
    <source>
        <dbReference type="ARBA" id="ARBA00022723"/>
    </source>
</evidence>
<evidence type="ECO:0000256" key="3">
    <source>
        <dbReference type="ARBA" id="ARBA00012483"/>
    </source>
</evidence>
<dbReference type="GO" id="GO:0061630">
    <property type="term" value="F:ubiquitin protein ligase activity"/>
    <property type="evidence" value="ECO:0007669"/>
    <property type="project" value="UniProtKB-EC"/>
</dbReference>
<reference evidence="14 15" key="1">
    <citation type="journal article" date="2014" name="Int. J. Syst. Evol. Microbiol.">
        <title>Solimonas terrae sp. nov., isolated from soil.</title>
        <authorList>
            <person name="Kim S.J."/>
            <person name="Moon J.Y."/>
            <person name="Weon H.Y."/>
            <person name="Ahn J.H."/>
            <person name="Chen W.M."/>
            <person name="Kwon S.W."/>
        </authorList>
    </citation>
    <scope>NUCLEOTIDE SEQUENCE [LARGE SCALE GENOMIC DNA]</scope>
    <source>
        <strain evidence="14 15">KIS83-12</strain>
    </source>
</reference>
<name>A0A6M2BVA2_9GAMM</name>
<dbReference type="InterPro" id="IPR022170">
    <property type="entry name" value="MUL1-like"/>
</dbReference>